<evidence type="ECO:0000256" key="1">
    <source>
        <dbReference type="ARBA" id="ARBA00023015"/>
    </source>
</evidence>
<keyword evidence="3" id="KW-0804">Transcription</keyword>
<dbReference type="PROSITE" id="PS00041">
    <property type="entry name" value="HTH_ARAC_FAMILY_1"/>
    <property type="match status" value="1"/>
</dbReference>
<keyword evidence="2 5" id="KW-0238">DNA-binding</keyword>
<dbReference type="PANTHER" id="PTHR43280">
    <property type="entry name" value="ARAC-FAMILY TRANSCRIPTIONAL REGULATOR"/>
    <property type="match status" value="1"/>
</dbReference>
<name>A0A1K1PBQ8_9FLAO</name>
<dbReference type="InterPro" id="IPR020449">
    <property type="entry name" value="Tscrpt_reg_AraC-type_HTH"/>
</dbReference>
<reference evidence="6" key="1">
    <citation type="submission" date="2016-11" db="EMBL/GenBank/DDBJ databases">
        <authorList>
            <person name="Varghese N."/>
            <person name="Submissions S."/>
        </authorList>
    </citation>
    <scope>NUCLEOTIDE SEQUENCE [LARGE SCALE GENOMIC DNA]</scope>
    <source>
        <strain evidence="6">DSM 24786</strain>
    </source>
</reference>
<dbReference type="PANTHER" id="PTHR43280:SF32">
    <property type="entry name" value="TRANSCRIPTIONAL REGULATORY PROTEIN"/>
    <property type="match status" value="1"/>
</dbReference>
<accession>A0A1K1PBQ8</accession>
<keyword evidence="6" id="KW-1185">Reference proteome</keyword>
<dbReference type="GO" id="GO:0003700">
    <property type="term" value="F:DNA-binding transcription factor activity"/>
    <property type="evidence" value="ECO:0007669"/>
    <property type="project" value="InterPro"/>
</dbReference>
<dbReference type="RefSeq" id="WP_072303423.1">
    <property type="nucleotide sequence ID" value="NZ_FPIY01000002.1"/>
</dbReference>
<evidence type="ECO:0000313" key="5">
    <source>
        <dbReference type="EMBL" id="SFW45234.1"/>
    </source>
</evidence>
<dbReference type="Proteomes" id="UP000183257">
    <property type="component" value="Unassembled WGS sequence"/>
</dbReference>
<evidence type="ECO:0000256" key="2">
    <source>
        <dbReference type="ARBA" id="ARBA00023125"/>
    </source>
</evidence>
<evidence type="ECO:0000313" key="6">
    <source>
        <dbReference type="Proteomes" id="UP000183257"/>
    </source>
</evidence>
<dbReference type="STRING" id="76595.SAMN05660313_01781"/>
<dbReference type="SUPFAM" id="SSF46689">
    <property type="entry name" value="Homeodomain-like"/>
    <property type="match status" value="1"/>
</dbReference>
<sequence>MDIIEKLSKLIDKHYITQHTISFYEKELGLKPKYLSKLAKKNNTLPPCQLLLEKQIWHGKTLLKNTDKTVKEIASEMNFEDHFYFSKVFKRKTGQTPTEYRSSVK</sequence>
<protein>
    <submittedName>
        <fullName evidence="5">AraC-type DNA-binding protein</fullName>
    </submittedName>
</protein>
<dbReference type="PRINTS" id="PR00032">
    <property type="entry name" value="HTHARAC"/>
</dbReference>
<dbReference type="EMBL" id="FPIY01000002">
    <property type="protein sequence ID" value="SFW45234.1"/>
    <property type="molecule type" value="Genomic_DNA"/>
</dbReference>
<gene>
    <name evidence="5" type="ORF">SAMN05660313_01781</name>
</gene>
<dbReference type="InterPro" id="IPR018060">
    <property type="entry name" value="HTH_AraC"/>
</dbReference>
<organism evidence="5 6">
    <name type="scientific">Cellulophaga fucicola</name>
    <dbReference type="NCBI Taxonomy" id="76595"/>
    <lineage>
        <taxon>Bacteria</taxon>
        <taxon>Pseudomonadati</taxon>
        <taxon>Bacteroidota</taxon>
        <taxon>Flavobacteriia</taxon>
        <taxon>Flavobacteriales</taxon>
        <taxon>Flavobacteriaceae</taxon>
        <taxon>Cellulophaga</taxon>
    </lineage>
</organism>
<dbReference type="InterPro" id="IPR009057">
    <property type="entry name" value="Homeodomain-like_sf"/>
</dbReference>
<dbReference type="OrthoDB" id="2666928at2"/>
<dbReference type="PROSITE" id="PS01124">
    <property type="entry name" value="HTH_ARAC_FAMILY_2"/>
    <property type="match status" value="1"/>
</dbReference>
<dbReference type="Pfam" id="PF12833">
    <property type="entry name" value="HTH_18"/>
    <property type="match status" value="1"/>
</dbReference>
<dbReference type="GO" id="GO:0043565">
    <property type="term" value="F:sequence-specific DNA binding"/>
    <property type="evidence" value="ECO:0007669"/>
    <property type="project" value="InterPro"/>
</dbReference>
<dbReference type="SMART" id="SM00342">
    <property type="entry name" value="HTH_ARAC"/>
    <property type="match status" value="1"/>
</dbReference>
<feature type="domain" description="HTH araC/xylS-type" evidence="4">
    <location>
        <begin position="5"/>
        <end position="103"/>
    </location>
</feature>
<dbReference type="AlphaFoldDB" id="A0A1K1PBQ8"/>
<keyword evidence="1" id="KW-0805">Transcription regulation</keyword>
<evidence type="ECO:0000256" key="3">
    <source>
        <dbReference type="ARBA" id="ARBA00023163"/>
    </source>
</evidence>
<dbReference type="Gene3D" id="1.10.10.60">
    <property type="entry name" value="Homeodomain-like"/>
    <property type="match status" value="1"/>
</dbReference>
<proteinExistence type="predicted"/>
<dbReference type="InterPro" id="IPR018062">
    <property type="entry name" value="HTH_AraC-typ_CS"/>
</dbReference>
<evidence type="ECO:0000259" key="4">
    <source>
        <dbReference type="PROSITE" id="PS01124"/>
    </source>
</evidence>